<evidence type="ECO:0000256" key="1">
    <source>
        <dbReference type="SAM" id="SignalP"/>
    </source>
</evidence>
<keyword evidence="1" id="KW-0732">Signal</keyword>
<protein>
    <submittedName>
        <fullName evidence="2">Putative variant ionotropic glutamate receptor-like 27</fullName>
    </submittedName>
</protein>
<evidence type="ECO:0000313" key="3">
    <source>
        <dbReference type="Proteomes" id="UP000747542"/>
    </source>
</evidence>
<dbReference type="Proteomes" id="UP000747542">
    <property type="component" value="Unassembled WGS sequence"/>
</dbReference>
<dbReference type="AlphaFoldDB" id="A0A8J5JPY4"/>
<reference evidence="2" key="1">
    <citation type="journal article" date="2021" name="Sci. Adv.">
        <title>The American lobster genome reveals insights on longevity, neural, and immune adaptations.</title>
        <authorList>
            <person name="Polinski J.M."/>
            <person name="Zimin A.V."/>
            <person name="Clark K.F."/>
            <person name="Kohn A.B."/>
            <person name="Sadowski N."/>
            <person name="Timp W."/>
            <person name="Ptitsyn A."/>
            <person name="Khanna P."/>
            <person name="Romanova D.Y."/>
            <person name="Williams P."/>
            <person name="Greenwood S.J."/>
            <person name="Moroz L.L."/>
            <person name="Walt D.R."/>
            <person name="Bodnar A.G."/>
        </authorList>
    </citation>
    <scope>NUCLEOTIDE SEQUENCE</scope>
    <source>
        <strain evidence="2">GMGI-L3</strain>
    </source>
</reference>
<gene>
    <name evidence="2" type="primary">viGluR-L27</name>
    <name evidence="2" type="ORF">Hamer_G007976</name>
</gene>
<accession>A0A8J5JPY4</accession>
<proteinExistence type="predicted"/>
<sequence length="74" mass="8571">MEMVLVGWWLVFCLVITTGLRSSHIAHFTVQGKILPLDTFEDKVGRSNWTWGIETWILNGVDLMITRQNKPALW</sequence>
<feature type="chain" id="PRO_5035319438" evidence="1">
    <location>
        <begin position="20"/>
        <end position="74"/>
    </location>
</feature>
<name>A0A8J5JPY4_HOMAM</name>
<feature type="signal peptide" evidence="1">
    <location>
        <begin position="1"/>
        <end position="19"/>
    </location>
</feature>
<dbReference type="EMBL" id="JAHLQT010027705">
    <property type="protein sequence ID" value="KAG7162437.1"/>
    <property type="molecule type" value="Genomic_DNA"/>
</dbReference>
<organism evidence="2 3">
    <name type="scientific">Homarus americanus</name>
    <name type="common">American lobster</name>
    <dbReference type="NCBI Taxonomy" id="6706"/>
    <lineage>
        <taxon>Eukaryota</taxon>
        <taxon>Metazoa</taxon>
        <taxon>Ecdysozoa</taxon>
        <taxon>Arthropoda</taxon>
        <taxon>Crustacea</taxon>
        <taxon>Multicrustacea</taxon>
        <taxon>Malacostraca</taxon>
        <taxon>Eumalacostraca</taxon>
        <taxon>Eucarida</taxon>
        <taxon>Decapoda</taxon>
        <taxon>Pleocyemata</taxon>
        <taxon>Astacidea</taxon>
        <taxon>Nephropoidea</taxon>
        <taxon>Nephropidae</taxon>
        <taxon>Homarus</taxon>
    </lineage>
</organism>
<comment type="caution">
    <text evidence="2">The sequence shown here is derived from an EMBL/GenBank/DDBJ whole genome shotgun (WGS) entry which is preliminary data.</text>
</comment>
<evidence type="ECO:0000313" key="2">
    <source>
        <dbReference type="EMBL" id="KAG7162437.1"/>
    </source>
</evidence>
<keyword evidence="2" id="KW-0675">Receptor</keyword>
<keyword evidence="3" id="KW-1185">Reference proteome</keyword>